<accession>A0A2K1IVX3</accession>
<keyword evidence="1" id="KW-0472">Membrane</keyword>
<dbReference type="RefSeq" id="XP_024357026.1">
    <property type="nucleotide sequence ID" value="XM_024501258.2"/>
</dbReference>
<dbReference type="InterPro" id="IPR021788">
    <property type="entry name" value="CPP1-like"/>
</dbReference>
<dbReference type="Gramene" id="Pp3c20_20480V3.2">
    <property type="protein sequence ID" value="Pp3c20_20480V3.2"/>
    <property type="gene ID" value="Pp3c20_20480"/>
</dbReference>
<dbReference type="EnsemblPlants" id="Pp3c20_20480V3.4">
    <property type="protein sequence ID" value="Pp3c20_20480V3.4"/>
    <property type="gene ID" value="Pp3c20_20480"/>
</dbReference>
<dbReference type="Gramene" id="Pp3c20_20480V3.3">
    <property type="protein sequence ID" value="Pp3c20_20480V3.3"/>
    <property type="gene ID" value="Pp3c20_20480"/>
</dbReference>
<dbReference type="EMBL" id="ABEU02000020">
    <property type="protein sequence ID" value="PNR33426.1"/>
    <property type="molecule type" value="Genomic_DNA"/>
</dbReference>
<name>A0A2K1IVX3_PHYPA</name>
<reference evidence="2 4" key="1">
    <citation type="journal article" date="2008" name="Science">
        <title>The Physcomitrella genome reveals evolutionary insights into the conquest of land by plants.</title>
        <authorList>
            <person name="Rensing S."/>
            <person name="Lang D."/>
            <person name="Zimmer A."/>
            <person name="Terry A."/>
            <person name="Salamov A."/>
            <person name="Shapiro H."/>
            <person name="Nishiyama T."/>
            <person name="Perroud P.-F."/>
            <person name="Lindquist E."/>
            <person name="Kamisugi Y."/>
            <person name="Tanahashi T."/>
            <person name="Sakakibara K."/>
            <person name="Fujita T."/>
            <person name="Oishi K."/>
            <person name="Shin-I T."/>
            <person name="Kuroki Y."/>
            <person name="Toyoda A."/>
            <person name="Suzuki Y."/>
            <person name="Hashimoto A."/>
            <person name="Yamaguchi K."/>
            <person name="Sugano A."/>
            <person name="Kohara Y."/>
            <person name="Fujiyama A."/>
            <person name="Anterola A."/>
            <person name="Aoki S."/>
            <person name="Ashton N."/>
            <person name="Barbazuk W.B."/>
            <person name="Barker E."/>
            <person name="Bennetzen J."/>
            <person name="Bezanilla M."/>
            <person name="Blankenship R."/>
            <person name="Cho S.H."/>
            <person name="Dutcher S."/>
            <person name="Estelle M."/>
            <person name="Fawcett J.A."/>
            <person name="Gundlach H."/>
            <person name="Hanada K."/>
            <person name="Heyl A."/>
            <person name="Hicks K.A."/>
            <person name="Hugh J."/>
            <person name="Lohr M."/>
            <person name="Mayer K."/>
            <person name="Melkozernov A."/>
            <person name="Murata T."/>
            <person name="Nelson D."/>
            <person name="Pils B."/>
            <person name="Prigge M."/>
            <person name="Reiss B."/>
            <person name="Renner T."/>
            <person name="Rombauts S."/>
            <person name="Rushton P."/>
            <person name="Sanderfoot A."/>
            <person name="Schween G."/>
            <person name="Shiu S.-H."/>
            <person name="Stueber K."/>
            <person name="Theodoulou F.L."/>
            <person name="Tu H."/>
            <person name="Van de Peer Y."/>
            <person name="Verrier P.J."/>
            <person name="Waters E."/>
            <person name="Wood A."/>
            <person name="Yang L."/>
            <person name="Cove D."/>
            <person name="Cuming A."/>
            <person name="Hasebe M."/>
            <person name="Lucas S."/>
            <person name="Mishler D.B."/>
            <person name="Reski R."/>
            <person name="Grigoriev I."/>
            <person name="Quatrano R.S."/>
            <person name="Boore J.L."/>
        </authorList>
    </citation>
    <scope>NUCLEOTIDE SEQUENCE [LARGE SCALE GENOMIC DNA]</scope>
    <source>
        <strain evidence="3 4">cv. Gransden 2004</strain>
    </source>
</reference>
<dbReference type="EnsemblPlants" id="Pp3c20_20480V3.1">
    <property type="protein sequence ID" value="Pp3c20_20480V3.1"/>
    <property type="gene ID" value="Pp3c20_20480"/>
</dbReference>
<sequence>MGPVQYLQSQASISCSSQQAIVCEKTSPHSILVPVTSSSLSPFFAAPNPTSSSRLRSLNSRGTFLGARLSKTHRNIKRVSGKLNLRSNAQTNDSTADEPLPSEMSLENALQLLGVREGASFEEILRAKKMIEKTGGDQEQIVQVEAAYDTLLMQSFSQRRAGKVVDSAVRYADVRKPKSSSGGGPEWLQKSLKNAPVSFQTPSNSELGLQTGLFAALSVWVFATGVTSYPAVSGQDTPGFILAIGFGLAVYFLRKQNIKLGKAALITIGGLVSGALLGGLVESWLRVDIVPILGIGSPAIVVSEFVLFSLWFSSLYLR</sequence>
<evidence type="ECO:0000313" key="4">
    <source>
        <dbReference type="Proteomes" id="UP000006727"/>
    </source>
</evidence>
<reference evidence="2 4" key="2">
    <citation type="journal article" date="2018" name="Plant J.">
        <title>The Physcomitrella patens chromosome-scale assembly reveals moss genome structure and evolution.</title>
        <authorList>
            <person name="Lang D."/>
            <person name="Ullrich K.K."/>
            <person name="Murat F."/>
            <person name="Fuchs J."/>
            <person name="Jenkins J."/>
            <person name="Haas F.B."/>
            <person name="Piednoel M."/>
            <person name="Gundlach H."/>
            <person name="Van Bel M."/>
            <person name="Meyberg R."/>
            <person name="Vives C."/>
            <person name="Morata J."/>
            <person name="Symeonidi A."/>
            <person name="Hiss M."/>
            <person name="Muchero W."/>
            <person name="Kamisugi Y."/>
            <person name="Saleh O."/>
            <person name="Blanc G."/>
            <person name="Decker E.L."/>
            <person name="van Gessel N."/>
            <person name="Grimwood J."/>
            <person name="Hayes R.D."/>
            <person name="Graham S.W."/>
            <person name="Gunter L.E."/>
            <person name="McDaniel S.F."/>
            <person name="Hoernstein S.N.W."/>
            <person name="Larsson A."/>
            <person name="Li F.W."/>
            <person name="Perroud P.F."/>
            <person name="Phillips J."/>
            <person name="Ranjan P."/>
            <person name="Rokshar D.S."/>
            <person name="Rothfels C.J."/>
            <person name="Schneider L."/>
            <person name="Shu S."/>
            <person name="Stevenson D.W."/>
            <person name="Thummler F."/>
            <person name="Tillich M."/>
            <person name="Villarreal Aguilar J.C."/>
            <person name="Widiez T."/>
            <person name="Wong G.K."/>
            <person name="Wymore A."/>
            <person name="Zhang Y."/>
            <person name="Zimmer A.D."/>
            <person name="Quatrano R.S."/>
            <person name="Mayer K.F.X."/>
            <person name="Goodstein D."/>
            <person name="Casacuberta J.M."/>
            <person name="Vandepoele K."/>
            <person name="Reski R."/>
            <person name="Cuming A.C."/>
            <person name="Tuskan G.A."/>
            <person name="Maumus F."/>
            <person name="Salse J."/>
            <person name="Schmutz J."/>
            <person name="Rensing S.A."/>
        </authorList>
    </citation>
    <scope>NUCLEOTIDE SEQUENCE [LARGE SCALE GENOMIC DNA]</scope>
    <source>
        <strain evidence="3 4">cv. Gransden 2004</strain>
    </source>
</reference>
<dbReference type="PANTHER" id="PTHR33372">
    <property type="match status" value="1"/>
</dbReference>
<evidence type="ECO:0000256" key="1">
    <source>
        <dbReference type="SAM" id="Phobius"/>
    </source>
</evidence>
<keyword evidence="4" id="KW-1185">Reference proteome</keyword>
<keyword evidence="1" id="KW-0812">Transmembrane</keyword>
<dbReference type="Pfam" id="PF11833">
    <property type="entry name" value="CPP1-like"/>
    <property type="match status" value="1"/>
</dbReference>
<organism evidence="2">
    <name type="scientific">Physcomitrium patens</name>
    <name type="common">Spreading-leaved earth moss</name>
    <name type="synonym">Physcomitrella patens</name>
    <dbReference type="NCBI Taxonomy" id="3218"/>
    <lineage>
        <taxon>Eukaryota</taxon>
        <taxon>Viridiplantae</taxon>
        <taxon>Streptophyta</taxon>
        <taxon>Embryophyta</taxon>
        <taxon>Bryophyta</taxon>
        <taxon>Bryophytina</taxon>
        <taxon>Bryopsida</taxon>
        <taxon>Funariidae</taxon>
        <taxon>Funariales</taxon>
        <taxon>Funariaceae</taxon>
        <taxon>Physcomitrium</taxon>
    </lineage>
</organism>
<dbReference type="Gramene" id="Pp3c20_20480V3.1">
    <property type="protein sequence ID" value="Pp3c20_20480V3.1"/>
    <property type="gene ID" value="Pp3c20_20480"/>
</dbReference>
<feature type="transmembrane region" description="Helical" evidence="1">
    <location>
        <begin position="292"/>
        <end position="317"/>
    </location>
</feature>
<dbReference type="PaxDb" id="3218-PP1S40_191V6.1"/>
<proteinExistence type="predicted"/>
<dbReference type="FunCoup" id="A0A2K1IVX3">
    <property type="interactions" value="1328"/>
</dbReference>
<dbReference type="RefSeq" id="XP_024357024.1">
    <property type="nucleotide sequence ID" value="XM_024501256.2"/>
</dbReference>
<dbReference type="PANTHER" id="PTHR33372:SF10">
    <property type="entry name" value="OS03G0137300 PROTEIN"/>
    <property type="match status" value="1"/>
</dbReference>
<dbReference type="GeneID" id="112272987"/>
<reference evidence="3" key="3">
    <citation type="submission" date="2020-12" db="UniProtKB">
        <authorList>
            <consortium name="EnsemblPlants"/>
        </authorList>
    </citation>
    <scope>IDENTIFICATION</scope>
</reference>
<dbReference type="Gramene" id="Pp3c20_20480V3.4">
    <property type="protein sequence ID" value="Pp3c20_20480V3.4"/>
    <property type="gene ID" value="Pp3c20_20480"/>
</dbReference>
<feature type="transmembrane region" description="Helical" evidence="1">
    <location>
        <begin position="237"/>
        <end position="253"/>
    </location>
</feature>
<gene>
    <name evidence="3" type="primary">LOC112272987</name>
    <name evidence="2" type="ORF">PHYPA_025370</name>
</gene>
<keyword evidence="1" id="KW-1133">Transmembrane helix</keyword>
<dbReference type="EnsemblPlants" id="Pp3c20_20480V3.2">
    <property type="protein sequence ID" value="Pp3c20_20480V3.2"/>
    <property type="gene ID" value="Pp3c20_20480"/>
</dbReference>
<dbReference type="Proteomes" id="UP000006727">
    <property type="component" value="Chromosome 20"/>
</dbReference>
<dbReference type="AlphaFoldDB" id="A0A2K1IVX3"/>
<feature type="transmembrane region" description="Helical" evidence="1">
    <location>
        <begin position="260"/>
        <end position="280"/>
    </location>
</feature>
<protein>
    <submittedName>
        <fullName evidence="2 3">Uncharacterized protein</fullName>
    </submittedName>
</protein>
<dbReference type="EnsemblPlants" id="Pp3c20_20480V3.3">
    <property type="protein sequence ID" value="Pp3c20_20480V3.3"/>
    <property type="gene ID" value="Pp3c20_20480"/>
</dbReference>
<evidence type="ECO:0000313" key="3">
    <source>
        <dbReference type="EnsemblPlants" id="Pp3c20_20480V3.1"/>
    </source>
</evidence>
<dbReference type="GO" id="GO:0031969">
    <property type="term" value="C:chloroplast membrane"/>
    <property type="evidence" value="ECO:0000318"/>
    <property type="project" value="GO_Central"/>
</dbReference>
<dbReference type="OMA" id="KKRCWGV"/>
<dbReference type="STRING" id="3218.A0A2K1IVX3"/>
<evidence type="ECO:0000313" key="2">
    <source>
        <dbReference type="EMBL" id="PNR33426.1"/>
    </source>
</evidence>